<feature type="transmembrane region" description="Helical" evidence="1">
    <location>
        <begin position="273"/>
        <end position="295"/>
    </location>
</feature>
<feature type="transmembrane region" description="Helical" evidence="1">
    <location>
        <begin position="60"/>
        <end position="80"/>
    </location>
</feature>
<proteinExistence type="predicted"/>
<evidence type="ECO:0008006" key="4">
    <source>
        <dbReference type="Google" id="ProtNLM"/>
    </source>
</evidence>
<evidence type="ECO:0000313" key="2">
    <source>
        <dbReference type="EMBL" id="RCS43526.1"/>
    </source>
</evidence>
<feature type="transmembrane region" description="Helical" evidence="1">
    <location>
        <begin position="184"/>
        <end position="205"/>
    </location>
</feature>
<gene>
    <name evidence="2" type="ORF">DTL42_18695</name>
</gene>
<dbReference type="AlphaFoldDB" id="A0A368KMH3"/>
<feature type="transmembrane region" description="Helical" evidence="1">
    <location>
        <begin position="119"/>
        <end position="136"/>
    </location>
</feature>
<evidence type="ECO:0000256" key="1">
    <source>
        <dbReference type="SAM" id="Phobius"/>
    </source>
</evidence>
<dbReference type="InterPro" id="IPR043745">
    <property type="entry name" value="DUF5690"/>
</dbReference>
<name>A0A368KMH3_9BACT</name>
<keyword evidence="1" id="KW-1133">Transmembrane helix</keyword>
<evidence type="ECO:0000313" key="3">
    <source>
        <dbReference type="Proteomes" id="UP000253562"/>
    </source>
</evidence>
<feature type="transmembrane region" description="Helical" evidence="1">
    <location>
        <begin position="20"/>
        <end position="40"/>
    </location>
</feature>
<dbReference type="EMBL" id="QPEX01000038">
    <property type="protein sequence ID" value="RCS43526.1"/>
    <property type="molecule type" value="Genomic_DNA"/>
</dbReference>
<accession>A0A368KMH3</accession>
<dbReference type="Proteomes" id="UP000253562">
    <property type="component" value="Unassembled WGS sequence"/>
</dbReference>
<dbReference type="InterPro" id="IPR036259">
    <property type="entry name" value="MFS_trans_sf"/>
</dbReference>
<reference evidence="2 3" key="1">
    <citation type="submission" date="2018-07" db="EMBL/GenBank/DDBJ databases">
        <title>Comparative genomes isolates from brazilian mangrove.</title>
        <authorList>
            <person name="De Araujo J.E."/>
            <person name="Taketani R.G."/>
            <person name="Silva M.C.P."/>
            <person name="Lourenco M.V."/>
            <person name="Oliveira V.M."/>
            <person name="Andreote F.D."/>
        </authorList>
    </citation>
    <scope>NUCLEOTIDE SEQUENCE [LARGE SCALE GENOMIC DNA]</scope>
    <source>
        <strain evidence="2 3">HEX PRIS-MGV</strain>
    </source>
</reference>
<dbReference type="SUPFAM" id="SSF103473">
    <property type="entry name" value="MFS general substrate transporter"/>
    <property type="match status" value="1"/>
</dbReference>
<dbReference type="RefSeq" id="WP_114370817.1">
    <property type="nucleotide sequence ID" value="NZ_QPEX01000038.1"/>
</dbReference>
<feature type="transmembrane region" description="Helical" evidence="1">
    <location>
        <begin position="148"/>
        <end position="164"/>
    </location>
</feature>
<dbReference type="Pfam" id="PF18943">
    <property type="entry name" value="DUF5690"/>
    <property type="match status" value="1"/>
</dbReference>
<feature type="transmembrane region" description="Helical" evidence="1">
    <location>
        <begin position="403"/>
        <end position="423"/>
    </location>
</feature>
<keyword evidence="1" id="KW-0812">Transmembrane</keyword>
<keyword evidence="1" id="KW-0472">Membrane</keyword>
<feature type="transmembrane region" description="Helical" evidence="1">
    <location>
        <begin position="226"/>
        <end position="247"/>
    </location>
</feature>
<protein>
    <recommendedName>
        <fullName evidence="4">MFS transporter</fullName>
    </recommendedName>
</protein>
<sequence length="452" mass="50155">MIQLRGSRALHDRLMRASPWVTILFASATSFSVYFCMYAFRKPFTVATYDGLVFGGTGVQLKTALVLGQLFGYALSKYIGIKFCSQLRRENLLVAMLGLIGFAQAALLGFALLPNAWKVAAIFANGLPLGMVWGLAMRYLEGRRATEIMVATLSCSYIFATGAVKDIGHRVLEVGGVDQFWMPFWTGLVFLPPLAVSAWLLDALPQPDLNDQQERSQRSAMTSKDQWSFLAHFSLGLILLSFIYVLLTSFRDFRDNYAADLLHELGLANVPAIFTKVEVVSAITIAFTLAALSFFRHNRHALVATFAIMLTGVVMLGGTTLLFRAQWISGLNWMIFIGLGSYLAYVPYTVLFDRIFAATRASGTSVFAIYLIDSLGYTGSTAIQVYKDLWKAEQSRLEFFQSFSLTLAVVGFVSLWVSGWYFIREERLAREADMLAQPTPGLGNQPAADTTY</sequence>
<comment type="caution">
    <text evidence="2">The sequence shown here is derived from an EMBL/GenBank/DDBJ whole genome shotgun (WGS) entry which is preliminary data.</text>
</comment>
<feature type="transmembrane region" description="Helical" evidence="1">
    <location>
        <begin position="364"/>
        <end position="383"/>
    </location>
</feature>
<feature type="transmembrane region" description="Helical" evidence="1">
    <location>
        <begin position="331"/>
        <end position="352"/>
    </location>
</feature>
<organism evidence="2 3">
    <name type="scientific">Bremerella cremea</name>
    <dbReference type="NCBI Taxonomy" id="1031537"/>
    <lineage>
        <taxon>Bacteria</taxon>
        <taxon>Pseudomonadati</taxon>
        <taxon>Planctomycetota</taxon>
        <taxon>Planctomycetia</taxon>
        <taxon>Pirellulales</taxon>
        <taxon>Pirellulaceae</taxon>
        <taxon>Bremerella</taxon>
    </lineage>
</organism>
<dbReference type="OrthoDB" id="182994at2"/>
<feature type="transmembrane region" description="Helical" evidence="1">
    <location>
        <begin position="92"/>
        <end position="113"/>
    </location>
</feature>
<feature type="transmembrane region" description="Helical" evidence="1">
    <location>
        <begin position="302"/>
        <end position="325"/>
    </location>
</feature>